<gene>
    <name evidence="1" type="ORF">EVA_14364</name>
</gene>
<proteinExistence type="predicted"/>
<evidence type="ECO:0000313" key="1">
    <source>
        <dbReference type="EMBL" id="EJW97528.1"/>
    </source>
</evidence>
<organism evidence="1">
    <name type="scientific">gut metagenome</name>
    <dbReference type="NCBI Taxonomy" id="749906"/>
    <lineage>
        <taxon>unclassified sequences</taxon>
        <taxon>metagenomes</taxon>
        <taxon>organismal metagenomes</taxon>
    </lineage>
</organism>
<sequence>MDNTIPNGLAKHVERPSVIDELWTIHELLKDLRRIKLAYTKSGKPRLLNVVKRDRDVVAALGLPGLFDSAQGVADLLSGAHLAKVVAK</sequence>
<accession>J9FSS5</accession>
<protein>
    <submittedName>
        <fullName evidence="1">Uncharacterized protein</fullName>
    </submittedName>
</protein>
<comment type="caution">
    <text evidence="1">The sequence shown here is derived from an EMBL/GenBank/DDBJ whole genome shotgun (WGS) entry which is preliminary data.</text>
</comment>
<name>J9FSS5_9ZZZZ</name>
<dbReference type="AlphaFoldDB" id="J9FSS5"/>
<dbReference type="EMBL" id="AMCI01004721">
    <property type="protein sequence ID" value="EJW97528.1"/>
    <property type="molecule type" value="Genomic_DNA"/>
</dbReference>
<reference evidence="1" key="1">
    <citation type="journal article" date="2012" name="PLoS ONE">
        <title>Gene sets for utilization of primary and secondary nutrition supplies in the distal gut of endangered iberian lynx.</title>
        <authorList>
            <person name="Alcaide M."/>
            <person name="Messina E."/>
            <person name="Richter M."/>
            <person name="Bargiela R."/>
            <person name="Peplies J."/>
            <person name="Huws S.A."/>
            <person name="Newbold C.J."/>
            <person name="Golyshin P.N."/>
            <person name="Simon M.A."/>
            <person name="Lopez G."/>
            <person name="Yakimov M.M."/>
            <person name="Ferrer M."/>
        </authorList>
    </citation>
    <scope>NUCLEOTIDE SEQUENCE</scope>
</reference>